<name>A0AA37GVD8_9PEZI</name>
<reference evidence="1 2" key="1">
    <citation type="submission" date="2021-07" db="EMBL/GenBank/DDBJ databases">
        <title>Genome data of Colletotrichum spaethianum.</title>
        <authorList>
            <person name="Utami Y.D."/>
            <person name="Hiruma K."/>
        </authorList>
    </citation>
    <scope>NUCLEOTIDE SEQUENCE [LARGE SCALE GENOMIC DNA]</scope>
    <source>
        <strain evidence="1 2">MAFF 242679</strain>
    </source>
</reference>
<evidence type="ECO:0000313" key="1">
    <source>
        <dbReference type="EMBL" id="GJC87974.1"/>
    </source>
</evidence>
<accession>A0AA37GVD8</accession>
<dbReference type="AlphaFoldDB" id="A0AA37GVD8"/>
<gene>
    <name evidence="1" type="ORF">ColLi_10812</name>
</gene>
<evidence type="ECO:0008006" key="3">
    <source>
        <dbReference type="Google" id="ProtNLM"/>
    </source>
</evidence>
<keyword evidence="2" id="KW-1185">Reference proteome</keyword>
<evidence type="ECO:0000313" key="2">
    <source>
        <dbReference type="Proteomes" id="UP001055172"/>
    </source>
</evidence>
<protein>
    <recommendedName>
        <fullName evidence="3">AA1-like domain-containing protein</fullName>
    </recommendedName>
</protein>
<dbReference type="Proteomes" id="UP001055172">
    <property type="component" value="Unassembled WGS sequence"/>
</dbReference>
<organism evidence="1 2">
    <name type="scientific">Colletotrichum liriopes</name>
    <dbReference type="NCBI Taxonomy" id="708192"/>
    <lineage>
        <taxon>Eukaryota</taxon>
        <taxon>Fungi</taxon>
        <taxon>Dikarya</taxon>
        <taxon>Ascomycota</taxon>
        <taxon>Pezizomycotina</taxon>
        <taxon>Sordariomycetes</taxon>
        <taxon>Hypocreomycetidae</taxon>
        <taxon>Glomerellales</taxon>
        <taxon>Glomerellaceae</taxon>
        <taxon>Colletotrichum</taxon>
        <taxon>Colletotrichum spaethianum species complex</taxon>
    </lineage>
</organism>
<comment type="caution">
    <text evidence="1">The sequence shown here is derived from an EMBL/GenBank/DDBJ whole genome shotgun (WGS) entry which is preliminary data.</text>
</comment>
<sequence>MRITTAGVVATLACAAGTSHAEKRELPDTEEFKISNYYSGLSDDGDLAIRFILTADSGIDLLCAGFQVKLYQNDDNPGGIYACNGPIAPGDHRYSFRVVDRETVKIWHYSGTSAIYGEAHVQTLCMNNVCLGYPFTWPDVYTHITATKIR</sequence>
<proteinExistence type="predicted"/>
<dbReference type="EMBL" id="BPPX01000029">
    <property type="protein sequence ID" value="GJC87974.1"/>
    <property type="molecule type" value="Genomic_DNA"/>
</dbReference>